<gene>
    <name evidence="5" type="ORF">SAMN02746065_10591</name>
</gene>
<dbReference type="SUPFAM" id="SSF51735">
    <property type="entry name" value="NAD(P)-binding Rossmann-fold domains"/>
    <property type="match status" value="1"/>
</dbReference>
<dbReference type="Pfam" id="PF19045">
    <property type="entry name" value="Ligase_CoA_2"/>
    <property type="match status" value="1"/>
</dbReference>
<dbReference type="Proteomes" id="UP000192418">
    <property type="component" value="Unassembled WGS sequence"/>
</dbReference>
<sequence length="728" mass="78713">MNQPNWVEQKINTAMAQKVTILSEKDAGDILNAYDIPMVSNNMAGNAQEAIAIAETMEFPLVLKGCGKEIAHKSELGLVKPGLFSSKAVQQAALDIFEKAPVQLEGVLIQPMIQGKREFVAGMFKDPHFGAVIVFGLGGIFTEALHDVVFRLAPLSHNDIITMVSEISGKKMLGPFRGEVAVDFKKIESTLMGLSRLATHCPEIQEVDINPLIATPTGDLVGVDALVKIGTPVQKINSRPPIDKKQLSKLFFPNSVAYIGASGTIGKWGNLLPSNTISGGYEGHIYMVNPGGGRILGKSVYRQLSDIKESVDLAVVTIPAARVVDLIPQLKEKGIKGMLLITSGFSETGKEGRLLEEKIVQAAARAGIIILGPNTMGICSPHKKFFCTSSHTHPMPGGTALVSQSGNLGVQLLNFADQHGLGMRAYSGSGNEGMVTVEDYMELFEIDEKTQTVVLYLESIKDGHRFFSAAARVSRKKPVIMLKGGRTEAGSRAAASHSGAMASDGVVFDAACRQAGIIQVKKPMEMVDAAVVFSSLPLPAGNRVGIVTLGGGWGVVTSDLCNENGLELADLPDNILEKLNALLPDYWSKSNPIDVVGEFDTNIPLVAMEALLEWEGCDAVIHLGIDGKRIFADKMLASVAQSDPDFDKKEMDSMKKALQEFDRDFNHRVKELVNQYQKPILGVSLMSDATSKMLQGTVEDRYKTVLFPSPERAVRALACMCEYSTRRR</sequence>
<dbReference type="SUPFAM" id="SSF56059">
    <property type="entry name" value="Glutathione synthetase ATP-binding domain-like"/>
    <property type="match status" value="1"/>
</dbReference>
<keyword evidence="2" id="KW-0547">Nucleotide-binding</keyword>
<keyword evidence="3" id="KW-0067">ATP-binding</keyword>
<evidence type="ECO:0000256" key="1">
    <source>
        <dbReference type="ARBA" id="ARBA00022598"/>
    </source>
</evidence>
<dbReference type="Gene3D" id="3.30.1490.20">
    <property type="entry name" value="ATP-grasp fold, A domain"/>
    <property type="match status" value="1"/>
</dbReference>
<dbReference type="SMART" id="SM00881">
    <property type="entry name" value="CoA_binding"/>
    <property type="match status" value="1"/>
</dbReference>
<dbReference type="Pfam" id="PF13380">
    <property type="entry name" value="CoA_binding_2"/>
    <property type="match status" value="1"/>
</dbReference>
<reference evidence="5 6" key="1">
    <citation type="submission" date="2017-04" db="EMBL/GenBank/DDBJ databases">
        <authorList>
            <person name="Afonso C.L."/>
            <person name="Miller P.J."/>
            <person name="Scott M.A."/>
            <person name="Spackman E."/>
            <person name="Goraichik I."/>
            <person name="Dimitrov K.M."/>
            <person name="Suarez D.L."/>
            <person name="Swayne D.E."/>
        </authorList>
    </citation>
    <scope>NUCLEOTIDE SEQUENCE [LARGE SCALE GENOMIC DNA]</scope>
    <source>
        <strain evidence="5 6">DSM 3385</strain>
    </source>
</reference>
<dbReference type="InterPro" id="IPR036291">
    <property type="entry name" value="NAD(P)-bd_dom_sf"/>
</dbReference>
<dbReference type="EMBL" id="FWXY01000005">
    <property type="protein sequence ID" value="SMC60119.1"/>
    <property type="molecule type" value="Genomic_DNA"/>
</dbReference>
<evidence type="ECO:0000259" key="4">
    <source>
        <dbReference type="SMART" id="SM00881"/>
    </source>
</evidence>
<keyword evidence="1" id="KW-0436">Ligase</keyword>
<dbReference type="GO" id="GO:0005524">
    <property type="term" value="F:ATP binding"/>
    <property type="evidence" value="ECO:0007669"/>
    <property type="project" value="UniProtKB-KW"/>
</dbReference>
<organism evidence="5 6">
    <name type="scientific">Desulfocicer vacuolatum DSM 3385</name>
    <dbReference type="NCBI Taxonomy" id="1121400"/>
    <lineage>
        <taxon>Bacteria</taxon>
        <taxon>Pseudomonadati</taxon>
        <taxon>Thermodesulfobacteriota</taxon>
        <taxon>Desulfobacteria</taxon>
        <taxon>Desulfobacterales</taxon>
        <taxon>Desulfobacteraceae</taxon>
        <taxon>Desulfocicer</taxon>
    </lineage>
</organism>
<dbReference type="Gene3D" id="3.40.50.720">
    <property type="entry name" value="NAD(P)-binding Rossmann-like Domain"/>
    <property type="match status" value="1"/>
</dbReference>
<evidence type="ECO:0000256" key="3">
    <source>
        <dbReference type="ARBA" id="ARBA00022840"/>
    </source>
</evidence>
<dbReference type="AlphaFoldDB" id="A0A1W2AHC1"/>
<evidence type="ECO:0000313" key="5">
    <source>
        <dbReference type="EMBL" id="SMC60119.1"/>
    </source>
</evidence>
<dbReference type="InterPro" id="IPR032875">
    <property type="entry name" value="Succ_CoA_lig_flav_dom"/>
</dbReference>
<dbReference type="InterPro" id="IPR051538">
    <property type="entry name" value="Acyl-CoA_Synth/Transferase"/>
</dbReference>
<dbReference type="Gene3D" id="3.40.50.261">
    <property type="entry name" value="Succinyl-CoA synthetase domains"/>
    <property type="match status" value="2"/>
</dbReference>
<dbReference type="Pfam" id="PF13607">
    <property type="entry name" value="Succ_CoA_lig"/>
    <property type="match status" value="1"/>
</dbReference>
<keyword evidence="6" id="KW-1185">Reference proteome</keyword>
<evidence type="ECO:0000256" key="2">
    <source>
        <dbReference type="ARBA" id="ARBA00022741"/>
    </source>
</evidence>
<evidence type="ECO:0000313" key="6">
    <source>
        <dbReference type="Proteomes" id="UP000192418"/>
    </source>
</evidence>
<dbReference type="InterPro" id="IPR013815">
    <property type="entry name" value="ATP_grasp_subdomain_1"/>
</dbReference>
<accession>A0A1W2AHC1</accession>
<dbReference type="STRING" id="1121400.SAMN02746065_10591"/>
<dbReference type="Pfam" id="PF13549">
    <property type="entry name" value="ATP-grasp_5"/>
    <property type="match status" value="1"/>
</dbReference>
<dbReference type="PANTHER" id="PTHR43334:SF2">
    <property type="entry name" value="ACETATE--COA LIGASE [ADP-FORMING]"/>
    <property type="match status" value="1"/>
</dbReference>
<dbReference type="RefSeq" id="WP_084067583.1">
    <property type="nucleotide sequence ID" value="NZ_FWXY01000005.1"/>
</dbReference>
<dbReference type="InterPro" id="IPR003781">
    <property type="entry name" value="CoA-bd"/>
</dbReference>
<dbReference type="InterPro" id="IPR043938">
    <property type="entry name" value="Ligase_CoA_dom"/>
</dbReference>
<feature type="domain" description="CoA-binding" evidence="4">
    <location>
        <begin position="250"/>
        <end position="345"/>
    </location>
</feature>
<protein>
    <submittedName>
        <fullName evidence="5">Acyl-CoA synthetase (NDP forming)</fullName>
    </submittedName>
</protein>
<proteinExistence type="predicted"/>
<dbReference type="PANTHER" id="PTHR43334">
    <property type="entry name" value="ACETATE--COA LIGASE [ADP-FORMING]"/>
    <property type="match status" value="1"/>
</dbReference>
<dbReference type="InterPro" id="IPR016102">
    <property type="entry name" value="Succinyl-CoA_synth-like"/>
</dbReference>
<name>A0A1W2AHC1_9BACT</name>
<dbReference type="GO" id="GO:0043758">
    <property type="term" value="F:acetate-CoA ligase (ADP-forming) activity"/>
    <property type="evidence" value="ECO:0007669"/>
    <property type="project" value="InterPro"/>
</dbReference>
<dbReference type="SUPFAM" id="SSF52210">
    <property type="entry name" value="Succinyl-CoA synthetase domains"/>
    <property type="match status" value="2"/>
</dbReference>
<dbReference type="Gene3D" id="3.30.470.20">
    <property type="entry name" value="ATP-grasp fold, B domain"/>
    <property type="match status" value="1"/>
</dbReference>